<dbReference type="PANTHER" id="PTHR30143">
    <property type="entry name" value="ACID HYDRATASE"/>
    <property type="match status" value="1"/>
</dbReference>
<name>A0A7X9ZJ90_STACP</name>
<evidence type="ECO:0000313" key="1">
    <source>
        <dbReference type="EMBL" id="NMK55369.1"/>
    </source>
</evidence>
<organism evidence="2 4">
    <name type="scientific">Staphylococcus capitis</name>
    <dbReference type="NCBI Taxonomy" id="29388"/>
    <lineage>
        <taxon>Bacteria</taxon>
        <taxon>Bacillati</taxon>
        <taxon>Bacillota</taxon>
        <taxon>Bacilli</taxon>
        <taxon>Bacillales</taxon>
        <taxon>Staphylococcaceae</taxon>
        <taxon>Staphylococcus</taxon>
    </lineage>
</organism>
<dbReference type="Gene3D" id="3.90.850.10">
    <property type="entry name" value="Fumarylacetoacetase-like, C-terminal domain"/>
    <property type="match status" value="1"/>
</dbReference>
<accession>A0A7X9ZJ90</accession>
<protein>
    <submittedName>
        <fullName evidence="2">2-keto-4-pentenoate hydratase</fullName>
    </submittedName>
</protein>
<dbReference type="Proteomes" id="UP000550736">
    <property type="component" value="Unassembled WGS sequence"/>
</dbReference>
<sequence length="259" mass="28672">MTQAIKNISNALFNSFKNKKPIDFVSENYNITEEEAYLTQDDLIEQLKFKDRTHVAGYKVSMTSATTQAIAHTNEPAYGTILSDKIVNNGDAVSLSSLFSPLLEPEIMFIAKEDLPYDADLQTIILNTEIAAGIEIPDSRYKDWFPNFTLGDLICDDTATGLIVVGNKVDPLDIDAFAHVQLNLYKDEELIATGDSSEVLGNPLNAVLWLIKKLHSHGKQIKKGQVISSGTFISPLKLEYGTYRAEYSGIGTVEFKVSK</sequence>
<dbReference type="EMBL" id="JABBMI010000091">
    <property type="protein sequence ID" value="NMK55369.1"/>
    <property type="molecule type" value="Genomic_DNA"/>
</dbReference>
<dbReference type="EMBL" id="JABBLX010000055">
    <property type="protein sequence ID" value="NMK98698.1"/>
    <property type="molecule type" value="Genomic_DNA"/>
</dbReference>
<dbReference type="SUPFAM" id="SSF56529">
    <property type="entry name" value="FAH"/>
    <property type="match status" value="1"/>
</dbReference>
<dbReference type="GO" id="GO:0005737">
    <property type="term" value="C:cytoplasm"/>
    <property type="evidence" value="ECO:0007669"/>
    <property type="project" value="TreeGrafter"/>
</dbReference>
<dbReference type="InterPro" id="IPR036663">
    <property type="entry name" value="Fumarylacetoacetase_C_sf"/>
</dbReference>
<keyword evidence="3" id="KW-1185">Reference proteome</keyword>
<gene>
    <name evidence="2" type="ORF">HHM13_11580</name>
    <name evidence="1" type="ORF">HHM24_11660</name>
</gene>
<dbReference type="AlphaFoldDB" id="A0A7X9ZJ90"/>
<dbReference type="InterPro" id="IPR050772">
    <property type="entry name" value="Hydratase-Decarb/MhpD_sf"/>
</dbReference>
<dbReference type="Proteomes" id="UP000538955">
    <property type="component" value="Unassembled WGS sequence"/>
</dbReference>
<dbReference type="RefSeq" id="WP_030061282.1">
    <property type="nucleotide sequence ID" value="NZ_AP014956.1"/>
</dbReference>
<dbReference type="PANTHER" id="PTHR30143:SF0">
    <property type="entry name" value="2-KETO-4-PENTENOATE HYDRATASE"/>
    <property type="match status" value="1"/>
</dbReference>
<evidence type="ECO:0000313" key="2">
    <source>
        <dbReference type="EMBL" id="NMK98698.1"/>
    </source>
</evidence>
<evidence type="ECO:0000313" key="3">
    <source>
        <dbReference type="Proteomes" id="UP000538955"/>
    </source>
</evidence>
<dbReference type="GO" id="GO:0008684">
    <property type="term" value="F:2-oxopent-4-enoate hydratase activity"/>
    <property type="evidence" value="ECO:0007669"/>
    <property type="project" value="TreeGrafter"/>
</dbReference>
<reference evidence="3 4" key="1">
    <citation type="submission" date="2020-04" db="EMBL/GenBank/DDBJ databases">
        <title>The Epidemiology and Molecular Characteristics of Linezolid-Resistant Staphylococcus capitis in Huashan Hospital, Shanghai.</title>
        <authorList>
            <person name="Ding L."/>
            <person name="Li P."/>
            <person name="Yang Y."/>
            <person name="Lin D."/>
            <person name="Xu X."/>
        </authorList>
    </citation>
    <scope>NUCLEOTIDE SEQUENCE [LARGE SCALE GENOMIC DNA]</scope>
    <source>
        <strain evidence="2 4">12-86</strain>
        <strain evidence="1 3">17-84</strain>
    </source>
</reference>
<evidence type="ECO:0000313" key="4">
    <source>
        <dbReference type="Proteomes" id="UP000550736"/>
    </source>
</evidence>
<proteinExistence type="predicted"/>
<comment type="caution">
    <text evidence="2">The sequence shown here is derived from an EMBL/GenBank/DDBJ whole genome shotgun (WGS) entry which is preliminary data.</text>
</comment>